<keyword evidence="9" id="KW-1185">Reference proteome</keyword>
<dbReference type="NCBIfam" id="TIGR02479">
    <property type="entry name" value="FliA_WhiG"/>
    <property type="match status" value="1"/>
</dbReference>
<evidence type="ECO:0000259" key="7">
    <source>
        <dbReference type="Pfam" id="PF04545"/>
    </source>
</evidence>
<evidence type="ECO:0000256" key="2">
    <source>
        <dbReference type="ARBA" id="ARBA00023082"/>
    </source>
</evidence>
<dbReference type="SUPFAM" id="SSF88946">
    <property type="entry name" value="Sigma2 domain of RNA polymerase sigma factors"/>
    <property type="match status" value="1"/>
</dbReference>
<dbReference type="SUPFAM" id="SSF88659">
    <property type="entry name" value="Sigma3 and sigma4 domains of RNA polymerase sigma factors"/>
    <property type="match status" value="2"/>
</dbReference>
<dbReference type="RefSeq" id="WP_320378936.1">
    <property type="nucleotide sequence ID" value="NZ_JAWDIQ010000001.1"/>
</dbReference>
<keyword evidence="4" id="KW-0804">Transcription</keyword>
<dbReference type="NCBIfam" id="TIGR02937">
    <property type="entry name" value="sigma70-ECF"/>
    <property type="match status" value="1"/>
</dbReference>
<dbReference type="Gene3D" id="1.20.140.160">
    <property type="match status" value="1"/>
</dbReference>
<evidence type="ECO:0000256" key="3">
    <source>
        <dbReference type="ARBA" id="ARBA00023125"/>
    </source>
</evidence>
<keyword evidence="2" id="KW-0731">Sigma factor</keyword>
<feature type="domain" description="RNA polymerase sigma-70 region 4" evidence="7">
    <location>
        <begin position="203"/>
        <end position="242"/>
    </location>
</feature>
<protein>
    <submittedName>
        <fullName evidence="8">FliA/WhiG family RNA polymerase sigma factor</fullName>
    </submittedName>
</protein>
<sequence length="247" mass="28827">MTQNQSPLEKELWKQWLSCKNSEVANELMQFYMYLVDFHVERIATHLPASVGRDDLKSYGLLGLYDALNKFDQSRDLKFDTYASFRVRGAIIDGLRKEDWLPRSIRDKMKKIDKATQELTQKYMREPTALEIAEHVNMSQEEVENAVKNSLFANVLSIHDKNSDQETNQKEGILYSIPDEHTLQPDENLIQMELKKELVEEIKSLTKNEQLIISLFYHEELTLTEIGQILGLTTSRISRFIRKQSIN</sequence>
<dbReference type="PIRSF" id="PIRSF000770">
    <property type="entry name" value="RNA_pol_sigma-SigE/K"/>
    <property type="match status" value="1"/>
</dbReference>
<dbReference type="InterPro" id="IPR007627">
    <property type="entry name" value="RNA_pol_sigma70_r2"/>
</dbReference>
<dbReference type="Pfam" id="PF04542">
    <property type="entry name" value="Sigma70_r2"/>
    <property type="match status" value="1"/>
</dbReference>
<evidence type="ECO:0000256" key="1">
    <source>
        <dbReference type="ARBA" id="ARBA00023015"/>
    </source>
</evidence>
<name>A0ABU5CPA6_9BACI</name>
<dbReference type="Gene3D" id="1.10.1740.10">
    <property type="match status" value="1"/>
</dbReference>
<dbReference type="PANTHER" id="PTHR30385">
    <property type="entry name" value="SIGMA FACTOR F FLAGELLAR"/>
    <property type="match status" value="1"/>
</dbReference>
<dbReference type="Pfam" id="PF04545">
    <property type="entry name" value="Sigma70_r4"/>
    <property type="match status" value="1"/>
</dbReference>
<evidence type="ECO:0000313" key="9">
    <source>
        <dbReference type="Proteomes" id="UP001275315"/>
    </source>
</evidence>
<proteinExistence type="predicted"/>
<dbReference type="InterPro" id="IPR013325">
    <property type="entry name" value="RNA_pol_sigma_r2"/>
</dbReference>
<dbReference type="Pfam" id="PF04539">
    <property type="entry name" value="Sigma70_r3"/>
    <property type="match status" value="1"/>
</dbReference>
<organism evidence="8 9">
    <name type="scientific">Paracerasibacillus soli</name>
    <dbReference type="NCBI Taxonomy" id="480284"/>
    <lineage>
        <taxon>Bacteria</taxon>
        <taxon>Bacillati</taxon>
        <taxon>Bacillota</taxon>
        <taxon>Bacilli</taxon>
        <taxon>Bacillales</taxon>
        <taxon>Bacillaceae</taxon>
        <taxon>Paracerasibacillus</taxon>
    </lineage>
</organism>
<dbReference type="InterPro" id="IPR007624">
    <property type="entry name" value="RNA_pol_sigma70_r3"/>
</dbReference>
<dbReference type="InterPro" id="IPR000943">
    <property type="entry name" value="RNA_pol_sigma70"/>
</dbReference>
<dbReference type="EMBL" id="JAWDIQ010000001">
    <property type="protein sequence ID" value="MDY0408183.1"/>
    <property type="molecule type" value="Genomic_DNA"/>
</dbReference>
<dbReference type="InterPro" id="IPR012845">
    <property type="entry name" value="RNA_pol_sigma_FliA_WhiG"/>
</dbReference>
<keyword evidence="3" id="KW-0238">DNA-binding</keyword>
<accession>A0ABU5CPA6</accession>
<dbReference type="PANTHER" id="PTHR30385:SF7">
    <property type="entry name" value="RNA POLYMERASE SIGMA FACTOR FLIA"/>
    <property type="match status" value="1"/>
</dbReference>
<dbReference type="NCBIfam" id="NF005809">
    <property type="entry name" value="PRK07670.1"/>
    <property type="match status" value="1"/>
</dbReference>
<evidence type="ECO:0000313" key="8">
    <source>
        <dbReference type="EMBL" id="MDY0408183.1"/>
    </source>
</evidence>
<dbReference type="InterPro" id="IPR007630">
    <property type="entry name" value="RNA_pol_sigma70_r4"/>
</dbReference>
<keyword evidence="1" id="KW-0805">Transcription regulation</keyword>
<evidence type="ECO:0000259" key="5">
    <source>
        <dbReference type="Pfam" id="PF04539"/>
    </source>
</evidence>
<gene>
    <name evidence="8" type="ORF">RWD45_05800</name>
</gene>
<evidence type="ECO:0000256" key="4">
    <source>
        <dbReference type="ARBA" id="ARBA00023163"/>
    </source>
</evidence>
<dbReference type="Proteomes" id="UP001275315">
    <property type="component" value="Unassembled WGS sequence"/>
</dbReference>
<comment type="caution">
    <text evidence="8">The sequence shown here is derived from an EMBL/GenBank/DDBJ whole genome shotgun (WGS) entry which is preliminary data.</text>
</comment>
<dbReference type="PRINTS" id="PR00046">
    <property type="entry name" value="SIGMA70FCT"/>
</dbReference>
<dbReference type="CDD" id="cd06171">
    <property type="entry name" value="Sigma70_r4"/>
    <property type="match status" value="1"/>
</dbReference>
<reference evidence="8 9" key="1">
    <citation type="submission" date="2023-10" db="EMBL/GenBank/DDBJ databases">
        <title>Virgibacillus soli CC-YMP-6 genome.</title>
        <authorList>
            <person name="Miliotis G."/>
            <person name="Sengupta P."/>
            <person name="Hameed A."/>
            <person name="Chuvochina M."/>
            <person name="Mcdonagh F."/>
            <person name="Simpson A.C."/>
            <person name="Singh N.K."/>
            <person name="Rekha P.D."/>
            <person name="Raman K."/>
            <person name="Hugenholtz P."/>
            <person name="Venkateswaran K."/>
        </authorList>
    </citation>
    <scope>NUCLEOTIDE SEQUENCE [LARGE SCALE GENOMIC DNA]</scope>
    <source>
        <strain evidence="8 9">CC-YMP-6</strain>
    </source>
</reference>
<evidence type="ECO:0000259" key="6">
    <source>
        <dbReference type="Pfam" id="PF04542"/>
    </source>
</evidence>
<feature type="domain" description="RNA polymerase sigma-70 region 3" evidence="5">
    <location>
        <begin position="108"/>
        <end position="164"/>
    </location>
</feature>
<dbReference type="InterPro" id="IPR013324">
    <property type="entry name" value="RNA_pol_sigma_r3/r4-like"/>
</dbReference>
<dbReference type="InterPro" id="IPR014284">
    <property type="entry name" value="RNA_pol_sigma-70_dom"/>
</dbReference>
<feature type="domain" description="RNA polymerase sigma-70 region 2" evidence="6">
    <location>
        <begin position="48"/>
        <end position="100"/>
    </location>
</feature>